<dbReference type="SUPFAM" id="SSF51905">
    <property type="entry name" value="FAD/NAD(P)-binding domain"/>
    <property type="match status" value="1"/>
</dbReference>
<dbReference type="EMBL" id="KN835395">
    <property type="protein sequence ID" value="KIK38410.1"/>
    <property type="molecule type" value="Genomic_DNA"/>
</dbReference>
<dbReference type="AlphaFoldDB" id="A0A0C9ZLN7"/>
<dbReference type="Pfam" id="PF07992">
    <property type="entry name" value="Pyr_redox_2"/>
    <property type="match status" value="1"/>
</dbReference>
<accession>A0A0C9ZLN7</accession>
<dbReference type="GO" id="GO:0050660">
    <property type="term" value="F:flavin adenine dinucleotide binding"/>
    <property type="evidence" value="ECO:0007669"/>
    <property type="project" value="TreeGrafter"/>
</dbReference>
<evidence type="ECO:0000313" key="3">
    <source>
        <dbReference type="Proteomes" id="UP000054485"/>
    </source>
</evidence>
<dbReference type="InterPro" id="IPR023753">
    <property type="entry name" value="FAD/NAD-binding_dom"/>
</dbReference>
<name>A0A0C9ZLN7_9AGAM</name>
<dbReference type="OrthoDB" id="202203at2759"/>
<gene>
    <name evidence="2" type="ORF">CY34DRAFT_809374</name>
</gene>
<protein>
    <recommendedName>
        <fullName evidence="1">FAD/NAD(P)-binding domain-containing protein</fullName>
    </recommendedName>
</protein>
<dbReference type="PANTHER" id="PTHR43735">
    <property type="entry name" value="APOPTOSIS-INDUCING FACTOR 1"/>
    <property type="match status" value="1"/>
</dbReference>
<dbReference type="InParanoid" id="A0A0C9ZLN7"/>
<sequence>MSIATKVYHPSSTSMQTTFPTRTVVVLGGSYGGSRAVQILMEGLPQGWRVVLVDRNSHMNHVYNFSRYAVLPGHEHKAFIPYNNIPYSSLSDIHSCSSHVRVQATITSIENHRIILSPNPQEFQQSSLDFDYAIYALGSHLPSPIDLWNNQKGGMKSSLEPPGIPQYRGMKSEGVSSLRERQKRVEAATSVLVVGGGALGIQFASDIAAVYPQKRVTLLHSRHRLLPKFDDTVHEEALQGLQELNVRVVLGERLDFESLQHTSAKKGSSELRVVRTLSGQEISADLLLLCTGQIPNTGLLRNLDPRAVDPDTGLACVLRTMQLCVPPPSSEPQASQADNDDVLHQLKNLTLGIDEVIGQSKLSPSSPSIVHADIHSTSSYPHHLYSLYSLSPLSSTDTLIESDPCKETLYPNIFVVGDAADAFDAIKAGHTSYYQAEVAARNILRLIHRDGKKVGIAAEDDLDSQLEEYTPGPPAIKVSLGMTKSVYEVNGVVGTKNDGVEDLNASAMWAAYGIRNVSEEDMFA</sequence>
<dbReference type="HOGENOM" id="CLU_019845_0_1_1"/>
<dbReference type="Proteomes" id="UP000054485">
    <property type="component" value="Unassembled WGS sequence"/>
</dbReference>
<feature type="domain" description="FAD/NAD(P)-binding" evidence="1">
    <location>
        <begin position="23"/>
        <end position="302"/>
    </location>
</feature>
<organism evidence="2 3">
    <name type="scientific">Suillus luteus UH-Slu-Lm8-n1</name>
    <dbReference type="NCBI Taxonomy" id="930992"/>
    <lineage>
        <taxon>Eukaryota</taxon>
        <taxon>Fungi</taxon>
        <taxon>Dikarya</taxon>
        <taxon>Basidiomycota</taxon>
        <taxon>Agaricomycotina</taxon>
        <taxon>Agaricomycetes</taxon>
        <taxon>Agaricomycetidae</taxon>
        <taxon>Boletales</taxon>
        <taxon>Suillineae</taxon>
        <taxon>Suillaceae</taxon>
        <taxon>Suillus</taxon>
    </lineage>
</organism>
<keyword evidence="3" id="KW-1185">Reference proteome</keyword>
<dbReference type="Gene3D" id="3.50.50.60">
    <property type="entry name" value="FAD/NAD(P)-binding domain"/>
    <property type="match status" value="3"/>
</dbReference>
<proteinExistence type="predicted"/>
<dbReference type="GO" id="GO:0005737">
    <property type="term" value="C:cytoplasm"/>
    <property type="evidence" value="ECO:0007669"/>
    <property type="project" value="TreeGrafter"/>
</dbReference>
<dbReference type="STRING" id="930992.A0A0C9ZLN7"/>
<evidence type="ECO:0000313" key="2">
    <source>
        <dbReference type="EMBL" id="KIK38410.1"/>
    </source>
</evidence>
<reference evidence="3" key="2">
    <citation type="submission" date="2015-01" db="EMBL/GenBank/DDBJ databases">
        <title>Evolutionary Origins and Diversification of the Mycorrhizal Mutualists.</title>
        <authorList>
            <consortium name="DOE Joint Genome Institute"/>
            <consortium name="Mycorrhizal Genomics Consortium"/>
            <person name="Kohler A."/>
            <person name="Kuo A."/>
            <person name="Nagy L.G."/>
            <person name="Floudas D."/>
            <person name="Copeland A."/>
            <person name="Barry K.W."/>
            <person name="Cichocki N."/>
            <person name="Veneault-Fourrey C."/>
            <person name="LaButti K."/>
            <person name="Lindquist E.A."/>
            <person name="Lipzen A."/>
            <person name="Lundell T."/>
            <person name="Morin E."/>
            <person name="Murat C."/>
            <person name="Riley R."/>
            <person name="Ohm R."/>
            <person name="Sun H."/>
            <person name="Tunlid A."/>
            <person name="Henrissat B."/>
            <person name="Grigoriev I.V."/>
            <person name="Hibbett D.S."/>
            <person name="Martin F."/>
        </authorList>
    </citation>
    <scope>NUCLEOTIDE SEQUENCE [LARGE SCALE GENOMIC DNA]</scope>
    <source>
        <strain evidence="3">UH-Slu-Lm8-n1</strain>
    </source>
</reference>
<dbReference type="PRINTS" id="PR00368">
    <property type="entry name" value="FADPNR"/>
</dbReference>
<dbReference type="PRINTS" id="PR00411">
    <property type="entry name" value="PNDRDTASEI"/>
</dbReference>
<evidence type="ECO:0000259" key="1">
    <source>
        <dbReference type="Pfam" id="PF07992"/>
    </source>
</evidence>
<dbReference type="PANTHER" id="PTHR43735:SF2">
    <property type="entry name" value="FE-REGULATED PROTEIN 8"/>
    <property type="match status" value="1"/>
</dbReference>
<dbReference type="InterPro" id="IPR036188">
    <property type="entry name" value="FAD/NAD-bd_sf"/>
</dbReference>
<dbReference type="GO" id="GO:0004174">
    <property type="term" value="F:electron-transferring-flavoprotein dehydrogenase activity"/>
    <property type="evidence" value="ECO:0007669"/>
    <property type="project" value="TreeGrafter"/>
</dbReference>
<reference evidence="2 3" key="1">
    <citation type="submission" date="2014-04" db="EMBL/GenBank/DDBJ databases">
        <authorList>
            <consortium name="DOE Joint Genome Institute"/>
            <person name="Kuo A."/>
            <person name="Ruytinx J."/>
            <person name="Rineau F."/>
            <person name="Colpaert J."/>
            <person name="Kohler A."/>
            <person name="Nagy L.G."/>
            <person name="Floudas D."/>
            <person name="Copeland A."/>
            <person name="Barry K.W."/>
            <person name="Cichocki N."/>
            <person name="Veneault-Fourrey C."/>
            <person name="LaButti K."/>
            <person name="Lindquist E.A."/>
            <person name="Lipzen A."/>
            <person name="Lundell T."/>
            <person name="Morin E."/>
            <person name="Murat C."/>
            <person name="Sun H."/>
            <person name="Tunlid A."/>
            <person name="Henrissat B."/>
            <person name="Grigoriev I.V."/>
            <person name="Hibbett D.S."/>
            <person name="Martin F."/>
            <person name="Nordberg H.P."/>
            <person name="Cantor M.N."/>
            <person name="Hua S.X."/>
        </authorList>
    </citation>
    <scope>NUCLEOTIDE SEQUENCE [LARGE SCALE GENOMIC DNA]</scope>
    <source>
        <strain evidence="2 3">UH-Slu-Lm8-n1</strain>
    </source>
</reference>